<feature type="chain" id="PRO_5041464037" evidence="1">
    <location>
        <begin position="21"/>
        <end position="127"/>
    </location>
</feature>
<gene>
    <name evidence="2" type="ORF">NKR23_g5718</name>
</gene>
<proteinExistence type="predicted"/>
<accession>A0AA38VJ03</accession>
<reference evidence="2" key="1">
    <citation type="submission" date="2022-07" db="EMBL/GenBank/DDBJ databases">
        <title>Fungi with potential for degradation of polypropylene.</title>
        <authorList>
            <person name="Gostincar C."/>
        </authorList>
    </citation>
    <scope>NUCLEOTIDE SEQUENCE</scope>
    <source>
        <strain evidence="2">EXF-13308</strain>
    </source>
</reference>
<feature type="signal peptide" evidence="1">
    <location>
        <begin position="1"/>
        <end position="20"/>
    </location>
</feature>
<protein>
    <submittedName>
        <fullName evidence="2">Uncharacterized protein</fullName>
    </submittedName>
</protein>
<dbReference type="Proteomes" id="UP001174694">
    <property type="component" value="Unassembled WGS sequence"/>
</dbReference>
<keyword evidence="1" id="KW-0732">Signal</keyword>
<name>A0AA38VJ03_9PEZI</name>
<evidence type="ECO:0000313" key="2">
    <source>
        <dbReference type="EMBL" id="KAJ9144940.1"/>
    </source>
</evidence>
<keyword evidence="3" id="KW-1185">Reference proteome</keyword>
<comment type="caution">
    <text evidence="2">The sequence shown here is derived from an EMBL/GenBank/DDBJ whole genome shotgun (WGS) entry which is preliminary data.</text>
</comment>
<organism evidence="2 3">
    <name type="scientific">Pleurostoma richardsiae</name>
    <dbReference type="NCBI Taxonomy" id="41990"/>
    <lineage>
        <taxon>Eukaryota</taxon>
        <taxon>Fungi</taxon>
        <taxon>Dikarya</taxon>
        <taxon>Ascomycota</taxon>
        <taxon>Pezizomycotina</taxon>
        <taxon>Sordariomycetes</taxon>
        <taxon>Sordariomycetidae</taxon>
        <taxon>Calosphaeriales</taxon>
        <taxon>Pleurostomataceae</taxon>
        <taxon>Pleurostoma</taxon>
    </lineage>
</organism>
<dbReference type="AlphaFoldDB" id="A0AA38VJ03"/>
<sequence>MRFTASLATLAGLAVGVAQADTGCTVDLSLYGSSADSGERIVYAILNRLYNSMNQSISSDCCGWTNTVSAPYSVIIYAGVEAGYSTDAELETVLDPWIGTYLRSGTATPSYSSSYPYDYLVTDVTCD</sequence>
<dbReference type="EMBL" id="JANBVO010000015">
    <property type="protein sequence ID" value="KAJ9144940.1"/>
    <property type="molecule type" value="Genomic_DNA"/>
</dbReference>
<evidence type="ECO:0000256" key="1">
    <source>
        <dbReference type="SAM" id="SignalP"/>
    </source>
</evidence>
<evidence type="ECO:0000313" key="3">
    <source>
        <dbReference type="Proteomes" id="UP001174694"/>
    </source>
</evidence>